<accession>A0ABT4TJJ9</accession>
<evidence type="ECO:0000256" key="6">
    <source>
        <dbReference type="ARBA" id="ARBA00022840"/>
    </source>
</evidence>
<feature type="region of interest" description="Disordered" evidence="10">
    <location>
        <begin position="259"/>
        <end position="283"/>
    </location>
</feature>
<dbReference type="PROSITE" id="PS00211">
    <property type="entry name" value="ABC_TRANSPORTER_1"/>
    <property type="match status" value="1"/>
</dbReference>
<evidence type="ECO:0000256" key="3">
    <source>
        <dbReference type="ARBA" id="ARBA00022475"/>
    </source>
</evidence>
<evidence type="ECO:0000313" key="13">
    <source>
        <dbReference type="Proteomes" id="UP001165685"/>
    </source>
</evidence>
<name>A0ABT4TJJ9_9ACTN</name>
<keyword evidence="5" id="KW-0547">Nucleotide-binding</keyword>
<dbReference type="InterPro" id="IPR027417">
    <property type="entry name" value="P-loop_NTPase"/>
</dbReference>
<keyword evidence="3" id="KW-1003">Cell membrane</keyword>
<evidence type="ECO:0000256" key="4">
    <source>
        <dbReference type="ARBA" id="ARBA00022496"/>
    </source>
</evidence>
<feature type="domain" description="ABC transporter" evidence="11">
    <location>
        <begin position="5"/>
        <end position="242"/>
    </location>
</feature>
<evidence type="ECO:0000256" key="5">
    <source>
        <dbReference type="ARBA" id="ARBA00022741"/>
    </source>
</evidence>
<evidence type="ECO:0000256" key="2">
    <source>
        <dbReference type="ARBA" id="ARBA00022448"/>
    </source>
</evidence>
<dbReference type="CDD" id="cd03214">
    <property type="entry name" value="ABC_Iron-Siderophores_B12_Hemin"/>
    <property type="match status" value="1"/>
</dbReference>
<organism evidence="12 13">
    <name type="scientific">Nocardiopsis suaedae</name>
    <dbReference type="NCBI Taxonomy" id="3018444"/>
    <lineage>
        <taxon>Bacteria</taxon>
        <taxon>Bacillati</taxon>
        <taxon>Actinomycetota</taxon>
        <taxon>Actinomycetes</taxon>
        <taxon>Streptosporangiales</taxon>
        <taxon>Nocardiopsidaceae</taxon>
        <taxon>Nocardiopsis</taxon>
    </lineage>
</organism>
<reference evidence="12" key="1">
    <citation type="submission" date="2023-01" db="EMBL/GenBank/DDBJ databases">
        <title>Draft genome sequence of Nocardiopsis sp. LSu2-4 isolated from halophytes.</title>
        <authorList>
            <person name="Duangmal K."/>
            <person name="Chantavorakit T."/>
        </authorList>
    </citation>
    <scope>NUCLEOTIDE SEQUENCE</scope>
    <source>
        <strain evidence="12">LSu2-4</strain>
    </source>
</reference>
<evidence type="ECO:0000256" key="10">
    <source>
        <dbReference type="SAM" id="MobiDB-lite"/>
    </source>
</evidence>
<dbReference type="RefSeq" id="WP_270677466.1">
    <property type="nucleotide sequence ID" value="NZ_JAQFWP010000014.1"/>
</dbReference>
<evidence type="ECO:0000256" key="7">
    <source>
        <dbReference type="ARBA" id="ARBA00023004"/>
    </source>
</evidence>
<dbReference type="SMART" id="SM00382">
    <property type="entry name" value="AAA"/>
    <property type="match status" value="1"/>
</dbReference>
<dbReference type="SUPFAM" id="SSF52540">
    <property type="entry name" value="P-loop containing nucleoside triphosphate hydrolases"/>
    <property type="match status" value="1"/>
</dbReference>
<comment type="subcellular location">
    <subcellularLocation>
        <location evidence="1">Cell membrane</location>
        <topology evidence="1">Peripheral membrane protein</topology>
    </subcellularLocation>
</comment>
<gene>
    <name evidence="12" type="ORF">O4U47_10115</name>
</gene>
<dbReference type="Proteomes" id="UP001165685">
    <property type="component" value="Unassembled WGS sequence"/>
</dbReference>
<keyword evidence="13" id="KW-1185">Reference proteome</keyword>
<dbReference type="PANTHER" id="PTHR42771">
    <property type="entry name" value="IRON(3+)-HYDROXAMATE IMPORT ATP-BINDING PROTEIN FHUC"/>
    <property type="match status" value="1"/>
</dbReference>
<protein>
    <submittedName>
        <fullName evidence="12">ABC transporter ATP-binding protein</fullName>
    </submittedName>
</protein>
<keyword evidence="4" id="KW-0410">Iron transport</keyword>
<evidence type="ECO:0000256" key="9">
    <source>
        <dbReference type="ARBA" id="ARBA00023136"/>
    </source>
</evidence>
<dbReference type="PANTHER" id="PTHR42771:SF2">
    <property type="entry name" value="IRON(3+)-HYDROXAMATE IMPORT ATP-BINDING PROTEIN FHUC"/>
    <property type="match status" value="1"/>
</dbReference>
<dbReference type="InterPro" id="IPR003593">
    <property type="entry name" value="AAA+_ATPase"/>
</dbReference>
<dbReference type="Gene3D" id="3.40.50.300">
    <property type="entry name" value="P-loop containing nucleotide triphosphate hydrolases"/>
    <property type="match status" value="1"/>
</dbReference>
<keyword evidence="7" id="KW-0408">Iron</keyword>
<dbReference type="EMBL" id="JAQFWP010000014">
    <property type="protein sequence ID" value="MDA2804868.1"/>
    <property type="molecule type" value="Genomic_DNA"/>
</dbReference>
<evidence type="ECO:0000313" key="12">
    <source>
        <dbReference type="EMBL" id="MDA2804868.1"/>
    </source>
</evidence>
<comment type="caution">
    <text evidence="12">The sequence shown here is derived from an EMBL/GenBank/DDBJ whole genome shotgun (WGS) entry which is preliminary data.</text>
</comment>
<sequence length="283" mass="29896">MTVPLRAEGVELAHGGAPICRDVTLELARAEVTALVGPNGSGKSTLLRTMARLHRPESGRVLLEGADIASYSPRGLARNLAFLTQAPTVPSGITVAELAAYGRHPHRGLLTGRSGREDRDAVAWALEATGTGPLRDRQIDHLSGGERQRAWIAMALAQRAPVLLLDEPTTYLDIRYQVEVLRLVRSLADDHGITVAVVLHDLNQAAAFADTMAVLAGGRIIADGRPADVLTEDVVRTAFGIDTTVITDPDTGLPTCLPYRRDAEPAPAPGPLSGTGAGHVAVD</sequence>
<dbReference type="InterPro" id="IPR017871">
    <property type="entry name" value="ABC_transporter-like_CS"/>
</dbReference>
<keyword evidence="6 12" id="KW-0067">ATP-binding</keyword>
<evidence type="ECO:0000259" key="11">
    <source>
        <dbReference type="PROSITE" id="PS50893"/>
    </source>
</evidence>
<proteinExistence type="predicted"/>
<keyword evidence="9" id="KW-0472">Membrane</keyword>
<dbReference type="Pfam" id="PF00005">
    <property type="entry name" value="ABC_tran"/>
    <property type="match status" value="1"/>
</dbReference>
<dbReference type="PROSITE" id="PS50893">
    <property type="entry name" value="ABC_TRANSPORTER_2"/>
    <property type="match status" value="1"/>
</dbReference>
<dbReference type="InterPro" id="IPR003439">
    <property type="entry name" value="ABC_transporter-like_ATP-bd"/>
</dbReference>
<evidence type="ECO:0000256" key="8">
    <source>
        <dbReference type="ARBA" id="ARBA00023065"/>
    </source>
</evidence>
<keyword evidence="8" id="KW-0406">Ion transport</keyword>
<dbReference type="InterPro" id="IPR051535">
    <property type="entry name" value="Siderophore_ABC-ATPase"/>
</dbReference>
<evidence type="ECO:0000256" key="1">
    <source>
        <dbReference type="ARBA" id="ARBA00004202"/>
    </source>
</evidence>
<dbReference type="GO" id="GO:0005524">
    <property type="term" value="F:ATP binding"/>
    <property type="evidence" value="ECO:0007669"/>
    <property type="project" value="UniProtKB-KW"/>
</dbReference>
<keyword evidence="2" id="KW-0813">Transport</keyword>